<comment type="caution">
    <text evidence="2">The sequence shown here is derived from an EMBL/GenBank/DDBJ whole genome shotgun (WGS) entry which is preliminary data.</text>
</comment>
<dbReference type="Gene3D" id="3.10.490.10">
    <property type="entry name" value="Gamma-glutamyl cyclotransferase-like"/>
    <property type="match status" value="1"/>
</dbReference>
<dbReference type="PANTHER" id="PTHR12192">
    <property type="entry name" value="CATION TRANSPORT PROTEIN CHAC-RELATED"/>
    <property type="match status" value="1"/>
</dbReference>
<name>A0A8T2QSK0_CERRI</name>
<dbReference type="OMA" id="HRALKMW"/>
<dbReference type="GO" id="GO:0006751">
    <property type="term" value="P:glutathione catabolic process"/>
    <property type="evidence" value="ECO:0007669"/>
    <property type="project" value="InterPro"/>
</dbReference>
<gene>
    <name evidence="2" type="ORF">KP509_32G013800</name>
</gene>
<evidence type="ECO:0008006" key="4">
    <source>
        <dbReference type="Google" id="ProtNLM"/>
    </source>
</evidence>
<reference evidence="2" key="1">
    <citation type="submission" date="2021-08" db="EMBL/GenBank/DDBJ databases">
        <title>WGS assembly of Ceratopteris richardii.</title>
        <authorList>
            <person name="Marchant D.B."/>
            <person name="Chen G."/>
            <person name="Jenkins J."/>
            <person name="Shu S."/>
            <person name="Leebens-Mack J."/>
            <person name="Grimwood J."/>
            <person name="Schmutz J."/>
            <person name="Soltis P."/>
            <person name="Soltis D."/>
            <person name="Chen Z.-H."/>
        </authorList>
    </citation>
    <scope>NUCLEOTIDE SEQUENCE</scope>
    <source>
        <strain evidence="2">Whitten #5841</strain>
        <tissue evidence="2">Leaf</tissue>
    </source>
</reference>
<dbReference type="GO" id="GO:0005737">
    <property type="term" value="C:cytoplasm"/>
    <property type="evidence" value="ECO:0007669"/>
    <property type="project" value="TreeGrafter"/>
</dbReference>
<dbReference type="InterPro" id="IPR006840">
    <property type="entry name" value="ChaC"/>
</dbReference>
<dbReference type="AlphaFoldDB" id="A0A8T2QSK0"/>
<dbReference type="Proteomes" id="UP000825935">
    <property type="component" value="Chromosome 32"/>
</dbReference>
<proteinExistence type="predicted"/>
<protein>
    <recommendedName>
        <fullName evidence="4">Gamma-glutamylcyclotransferase</fullName>
    </recommendedName>
</protein>
<dbReference type="Pfam" id="PF04752">
    <property type="entry name" value="ChaC"/>
    <property type="match status" value="1"/>
</dbReference>
<dbReference type="PANTHER" id="PTHR12192:SF19">
    <property type="entry name" value="GAMMA-GLUTAMYLCYCLOTRANSFERASE 2-2"/>
    <property type="match status" value="1"/>
</dbReference>
<keyword evidence="3" id="KW-1185">Reference proteome</keyword>
<dbReference type="GO" id="GO:0061928">
    <property type="term" value="F:glutathione specific gamma-glutamylcyclotransferase activity"/>
    <property type="evidence" value="ECO:0007669"/>
    <property type="project" value="InterPro"/>
</dbReference>
<organism evidence="2 3">
    <name type="scientific">Ceratopteris richardii</name>
    <name type="common">Triangle waterfern</name>
    <dbReference type="NCBI Taxonomy" id="49495"/>
    <lineage>
        <taxon>Eukaryota</taxon>
        <taxon>Viridiplantae</taxon>
        <taxon>Streptophyta</taxon>
        <taxon>Embryophyta</taxon>
        <taxon>Tracheophyta</taxon>
        <taxon>Polypodiopsida</taxon>
        <taxon>Polypodiidae</taxon>
        <taxon>Polypodiales</taxon>
        <taxon>Pteridineae</taxon>
        <taxon>Pteridaceae</taxon>
        <taxon>Parkerioideae</taxon>
        <taxon>Ceratopteris</taxon>
    </lineage>
</organism>
<evidence type="ECO:0000313" key="3">
    <source>
        <dbReference type="Proteomes" id="UP000825935"/>
    </source>
</evidence>
<sequence>MAMWIFGYASLIWKTGFDYDDRIVGFIKGYRRTFHLACYEHRGTDELPARVSTLEPDEEAICWGVAYCIKDGVAAEKAMSYLSVRESEYDMINTIEFFTEDSPDVPVLSEVLVFMSTLDKSNNRYYLGAAPKEDIALQIATATGPCGPNCDYLFRLVEALREIGHEDKDVTELASSVRKIIDERKMQNKQSNASLNPVSLFASQNLVPKPHLMVPAPVQMGSLRHSPRLLKSQAR</sequence>
<dbReference type="InterPro" id="IPR013024">
    <property type="entry name" value="GGCT-like"/>
</dbReference>
<evidence type="ECO:0000313" key="2">
    <source>
        <dbReference type="EMBL" id="KAH7286580.1"/>
    </source>
</evidence>
<dbReference type="CDD" id="cd06661">
    <property type="entry name" value="GGCT_like"/>
    <property type="match status" value="1"/>
</dbReference>
<accession>A0A8T2QSK0</accession>
<dbReference type="OrthoDB" id="1933483at2759"/>
<evidence type="ECO:0000256" key="1">
    <source>
        <dbReference type="ARBA" id="ARBA00023239"/>
    </source>
</evidence>
<dbReference type="EMBL" id="CM035437">
    <property type="protein sequence ID" value="KAH7286580.1"/>
    <property type="molecule type" value="Genomic_DNA"/>
</dbReference>
<keyword evidence="1" id="KW-0456">Lyase</keyword>